<proteinExistence type="predicted"/>
<organism evidence="1 2">
    <name type="scientific">Brassica rapa subsp. trilocularis</name>
    <dbReference type="NCBI Taxonomy" id="1813537"/>
    <lineage>
        <taxon>Eukaryota</taxon>
        <taxon>Viridiplantae</taxon>
        <taxon>Streptophyta</taxon>
        <taxon>Embryophyta</taxon>
        <taxon>Tracheophyta</taxon>
        <taxon>Spermatophyta</taxon>
        <taxon>Magnoliopsida</taxon>
        <taxon>eudicotyledons</taxon>
        <taxon>Gunneridae</taxon>
        <taxon>Pentapetalae</taxon>
        <taxon>rosids</taxon>
        <taxon>malvids</taxon>
        <taxon>Brassicales</taxon>
        <taxon>Brassicaceae</taxon>
        <taxon>Brassiceae</taxon>
        <taxon>Brassica</taxon>
    </lineage>
</organism>
<gene>
    <name evidence="1" type="primary">A04p002630.1_BraROA</name>
    <name evidence="1" type="ORF">IGI04_014259</name>
</gene>
<keyword evidence="2" id="KW-1185">Reference proteome</keyword>
<sequence>RNESYKTLVSGFASSLLLHSTSTLLAAATPLKPLTPSEQMASNIILFEDIFVVLKLDPDGKKFDKGSYFFLKSTVRFGFIM</sequence>
<feature type="non-terminal residue" evidence="1">
    <location>
        <position position="1"/>
    </location>
</feature>
<dbReference type="EMBL" id="JADBGQ010000004">
    <property type="protein sequence ID" value="KAG5399652.1"/>
    <property type="molecule type" value="Genomic_DNA"/>
</dbReference>
<dbReference type="Proteomes" id="UP000823674">
    <property type="component" value="Chromosome A04"/>
</dbReference>
<reference evidence="1 2" key="1">
    <citation type="submission" date="2021-03" db="EMBL/GenBank/DDBJ databases">
        <authorList>
            <person name="King G.J."/>
            <person name="Bancroft I."/>
            <person name="Baten A."/>
            <person name="Bloomfield J."/>
            <person name="Borpatragohain P."/>
            <person name="He Z."/>
            <person name="Irish N."/>
            <person name="Irwin J."/>
            <person name="Liu K."/>
            <person name="Mauleon R.P."/>
            <person name="Moore J."/>
            <person name="Morris R."/>
            <person name="Ostergaard L."/>
            <person name="Wang B."/>
            <person name="Wells R."/>
        </authorList>
    </citation>
    <scope>NUCLEOTIDE SEQUENCE [LARGE SCALE GENOMIC DNA]</scope>
    <source>
        <strain evidence="1">R-o-18</strain>
        <tissue evidence="1">Leaf</tissue>
    </source>
</reference>
<name>A0ABQ7MLR6_BRACM</name>
<evidence type="ECO:0000313" key="1">
    <source>
        <dbReference type="EMBL" id="KAG5399652.1"/>
    </source>
</evidence>
<feature type="non-terminal residue" evidence="1">
    <location>
        <position position="81"/>
    </location>
</feature>
<comment type="caution">
    <text evidence="1">The sequence shown here is derived from an EMBL/GenBank/DDBJ whole genome shotgun (WGS) entry which is preliminary data.</text>
</comment>
<evidence type="ECO:0000313" key="2">
    <source>
        <dbReference type="Proteomes" id="UP000823674"/>
    </source>
</evidence>
<accession>A0ABQ7MLR6</accession>
<protein>
    <submittedName>
        <fullName evidence="1">Uncharacterized protein</fullName>
    </submittedName>
</protein>